<proteinExistence type="predicted"/>
<accession>A0AAD1UML6</accession>
<name>A0AAD1UML6_EUPCR</name>
<evidence type="ECO:0000256" key="1">
    <source>
        <dbReference type="ARBA" id="ARBA00004123"/>
    </source>
</evidence>
<comment type="caution">
    <text evidence="4">The sequence shown here is derived from an EMBL/GenBank/DDBJ whole genome shotgun (WGS) entry which is preliminary data.</text>
</comment>
<reference evidence="4" key="1">
    <citation type="submission" date="2023-07" db="EMBL/GenBank/DDBJ databases">
        <authorList>
            <consortium name="AG Swart"/>
            <person name="Singh M."/>
            <person name="Singh A."/>
            <person name="Seah K."/>
            <person name="Emmerich C."/>
        </authorList>
    </citation>
    <scope>NUCLEOTIDE SEQUENCE</scope>
    <source>
        <strain evidence="4">DP1</strain>
    </source>
</reference>
<evidence type="ECO:0000259" key="3">
    <source>
        <dbReference type="PROSITE" id="PS51017"/>
    </source>
</evidence>
<organism evidence="4 5">
    <name type="scientific">Euplotes crassus</name>
    <dbReference type="NCBI Taxonomy" id="5936"/>
    <lineage>
        <taxon>Eukaryota</taxon>
        <taxon>Sar</taxon>
        <taxon>Alveolata</taxon>
        <taxon>Ciliophora</taxon>
        <taxon>Intramacronucleata</taxon>
        <taxon>Spirotrichea</taxon>
        <taxon>Hypotrichia</taxon>
        <taxon>Euplotida</taxon>
        <taxon>Euplotidae</taxon>
        <taxon>Moneuplotes</taxon>
    </lineage>
</organism>
<keyword evidence="2" id="KW-0539">Nucleus</keyword>
<dbReference type="InterPro" id="IPR010402">
    <property type="entry name" value="CCT_domain"/>
</dbReference>
<dbReference type="GO" id="GO:0005634">
    <property type="term" value="C:nucleus"/>
    <property type="evidence" value="ECO:0007669"/>
    <property type="project" value="UniProtKB-SubCell"/>
</dbReference>
<dbReference type="PANTHER" id="PTHR31319">
    <property type="entry name" value="ZINC FINGER PROTEIN CONSTANS-LIKE 4"/>
    <property type="match status" value="1"/>
</dbReference>
<dbReference type="Pfam" id="PF06203">
    <property type="entry name" value="CCT"/>
    <property type="match status" value="1"/>
</dbReference>
<dbReference type="Proteomes" id="UP001295684">
    <property type="component" value="Unassembled WGS sequence"/>
</dbReference>
<dbReference type="EMBL" id="CAMPGE010010849">
    <property type="protein sequence ID" value="CAI2369695.1"/>
    <property type="molecule type" value="Genomic_DNA"/>
</dbReference>
<keyword evidence="5" id="KW-1185">Reference proteome</keyword>
<comment type="subcellular location">
    <subcellularLocation>
        <location evidence="1">Nucleus</location>
    </subcellularLocation>
</comment>
<dbReference type="PANTHER" id="PTHR31319:SF77">
    <property type="entry name" value="ZINC FINGER PROTEIN CONSTANS-LIKE 4"/>
    <property type="match status" value="1"/>
</dbReference>
<evidence type="ECO:0000256" key="2">
    <source>
        <dbReference type="ARBA" id="ARBA00023242"/>
    </source>
</evidence>
<dbReference type="InterPro" id="IPR045281">
    <property type="entry name" value="CONSTANS-like"/>
</dbReference>
<gene>
    <name evidence="4" type="ORF">ECRASSUSDP1_LOCUS10998</name>
</gene>
<protein>
    <recommendedName>
        <fullName evidence="3">CCT domain-containing protein</fullName>
    </recommendedName>
</protein>
<evidence type="ECO:0000313" key="4">
    <source>
        <dbReference type="EMBL" id="CAI2369695.1"/>
    </source>
</evidence>
<sequence>MNQFNDFSIQDEYLEDQYEKDEIVRPVLTDTHEDTPINFSEEYEEERVHPSLYTSSSDIELSDSFRAIQSIGSHLFSNITHKSHKMFWERTKLSQKFANDMNSSLTKGSSINPTGNERTVLGFNALAKSFNFEYRHLDSLRSCQSDNGESCESSIERSDANEKICNLSSSELPGESLENAFTTNIISQLDSQSSISKQSGSGLKGCSKLQMPKPCWNFGMLNQASLKPFFIDIKTDNQEKSTNFENGQNCVNARDLLKKSEEIAAQVGVQKDISLDKDITQITAPISLKNKNSAKESMIGKFTKSERALKVKRYLEKKRRRRWSTNVNYQSRKRVADNRPRLKGRFLSTEQALCFAKELEIEQKKRLEKAKIFMIEVFDRKTRQLRKRIYPNKKALEKYTTQNLV</sequence>
<evidence type="ECO:0000313" key="5">
    <source>
        <dbReference type="Proteomes" id="UP001295684"/>
    </source>
</evidence>
<feature type="domain" description="CCT" evidence="3">
    <location>
        <begin position="307"/>
        <end position="349"/>
    </location>
</feature>
<dbReference type="AlphaFoldDB" id="A0AAD1UML6"/>
<dbReference type="PROSITE" id="PS51017">
    <property type="entry name" value="CCT"/>
    <property type="match status" value="1"/>
</dbReference>